<dbReference type="Proteomes" id="UP000789831">
    <property type="component" value="Unassembled WGS sequence"/>
</dbReference>
<dbReference type="OrthoDB" id="2374153at2759"/>
<evidence type="ECO:0000313" key="3">
    <source>
        <dbReference type="Proteomes" id="UP000789831"/>
    </source>
</evidence>
<feature type="region of interest" description="Disordered" evidence="1">
    <location>
        <begin position="249"/>
        <end position="272"/>
    </location>
</feature>
<organism evidence="2 3">
    <name type="scientific">Ambispora gerdemannii</name>
    <dbReference type="NCBI Taxonomy" id="144530"/>
    <lineage>
        <taxon>Eukaryota</taxon>
        <taxon>Fungi</taxon>
        <taxon>Fungi incertae sedis</taxon>
        <taxon>Mucoromycota</taxon>
        <taxon>Glomeromycotina</taxon>
        <taxon>Glomeromycetes</taxon>
        <taxon>Archaeosporales</taxon>
        <taxon>Ambisporaceae</taxon>
        <taxon>Ambispora</taxon>
    </lineage>
</organism>
<sequence>MEFPTISEQCSLSQKAAAIIKTLSNQNNIASKNVFTNSWLEWTAKVLHQKPELPEVPPDALKYQQYIINHHGWWPIFGGEPRHKRKTSPSFPSFRIPSSSKQNNLIPSQFPKRRKIHNSAHFSSPFSCKNYLAIEWLPDQRFPYIATPPRTTTSALPQENFAAVTSRVLLVRRLKAKQGNFIRGDASSRFRKNILLKVAQVALNGDQSPVPMVEPRIAIDSPGDIIIKRPWKDGTTEPSTGTFKELQKLRGERNPEMEWSSQPASTKLQKSREELSNTIKQGYRDDKKRLELHWKILTEETPCKPAMNEDDYEVTTAPAAVATEDVSDGIWRE</sequence>
<comment type="caution">
    <text evidence="2">The sequence shown here is derived from an EMBL/GenBank/DDBJ whole genome shotgun (WGS) entry which is preliminary data.</text>
</comment>
<dbReference type="EMBL" id="CAJVPL010000340">
    <property type="protein sequence ID" value="CAG8485245.1"/>
    <property type="molecule type" value="Genomic_DNA"/>
</dbReference>
<feature type="compositionally biased region" description="Polar residues" evidence="1">
    <location>
        <begin position="259"/>
        <end position="268"/>
    </location>
</feature>
<evidence type="ECO:0000256" key="1">
    <source>
        <dbReference type="SAM" id="MobiDB-lite"/>
    </source>
</evidence>
<name>A0A9N8WFV6_9GLOM</name>
<protein>
    <submittedName>
        <fullName evidence="2">2957_t:CDS:1</fullName>
    </submittedName>
</protein>
<gene>
    <name evidence="2" type="ORF">AGERDE_LOCUS3449</name>
</gene>
<reference evidence="2" key="1">
    <citation type="submission" date="2021-06" db="EMBL/GenBank/DDBJ databases">
        <authorList>
            <person name="Kallberg Y."/>
            <person name="Tangrot J."/>
            <person name="Rosling A."/>
        </authorList>
    </citation>
    <scope>NUCLEOTIDE SEQUENCE</scope>
    <source>
        <strain evidence="2">MT106</strain>
    </source>
</reference>
<dbReference type="AlphaFoldDB" id="A0A9N8WFV6"/>
<keyword evidence="3" id="KW-1185">Reference proteome</keyword>
<evidence type="ECO:0000313" key="2">
    <source>
        <dbReference type="EMBL" id="CAG8485245.1"/>
    </source>
</evidence>
<accession>A0A9N8WFV6</accession>
<proteinExistence type="predicted"/>